<gene>
    <name evidence="10" type="ORF">Pmani_036677</name>
</gene>
<feature type="compositionally biased region" description="Low complexity" evidence="7">
    <location>
        <begin position="563"/>
        <end position="575"/>
    </location>
</feature>
<evidence type="ECO:0000256" key="3">
    <source>
        <dbReference type="ARBA" id="ARBA00022692"/>
    </source>
</evidence>
<evidence type="ECO:0000256" key="2">
    <source>
        <dbReference type="ARBA" id="ARBA00022448"/>
    </source>
</evidence>
<keyword evidence="2" id="KW-0813">Transport</keyword>
<accession>A0AAE1NKK8</accession>
<name>A0AAE1NKK8_9EUCA</name>
<dbReference type="GO" id="GO:0016020">
    <property type="term" value="C:membrane"/>
    <property type="evidence" value="ECO:0007669"/>
    <property type="project" value="UniProtKB-SubCell"/>
</dbReference>
<evidence type="ECO:0000259" key="9">
    <source>
        <dbReference type="PROSITE" id="PS50850"/>
    </source>
</evidence>
<proteinExistence type="inferred from homology"/>
<feature type="transmembrane region" description="Helical" evidence="8">
    <location>
        <begin position="356"/>
        <end position="379"/>
    </location>
</feature>
<dbReference type="AlphaFoldDB" id="A0AAE1NKK8"/>
<dbReference type="EMBL" id="JAWZYT010005486">
    <property type="protein sequence ID" value="KAK4290416.1"/>
    <property type="molecule type" value="Genomic_DNA"/>
</dbReference>
<dbReference type="InterPro" id="IPR011701">
    <property type="entry name" value="MFS"/>
</dbReference>
<sequence>MEGSESEEVRANLSHQELLSDTGGNNVAIVPTGGVAVEGGDNEGGRRIQEENDRPPPYTKKQIAMVAVLCFVNLINYMDRMTVAGILYDIKKCFDINDSKAGLLQTAFILVYMVMAPIFGYLGDRFSRKLFLTIGICCWSLATLIGSFMPTYELFLLFRCLVGVGEASYSTIAPTIISDLFVKDQRSNMLALFYFAIPVGSGLGYIVGAEVTELVRTGADDYEAWRWGLRVTPAMGLVAVILILTIIRNPPRGQSEGGQHLHATSFKSDLIYLFTNKSYVLCTLAFTCVTFVAGALAFWGPLFTQMGVKVQPNPNVNVDNVAFVFGAIAMTAGLIGVPLGSILGQKLRIKIPYADPMVCGVGLLFSVPLFLGAIILAGLDTIASYVVVFFGQIFLNLNWAVVTDIVLYITIPTRRSSAEAFQILFAHALGDAGSPYLIGVVADSFKPYIVPPNMTTTTTAVPFITTTPVSLNTSVLAIHNLTTLALDDDTVLPVIPDTNDDYVEFKSKQYAMFLCCIVNVLGAVFFFWNACYIAKDKEQCDRVIAGSIEREQREAGRTSRTNSSSSSSGVSVSSHMSEEESEEAQQAQNLLI</sequence>
<evidence type="ECO:0000256" key="1">
    <source>
        <dbReference type="ARBA" id="ARBA00004141"/>
    </source>
</evidence>
<dbReference type="Gene3D" id="1.20.1250.20">
    <property type="entry name" value="MFS general substrate transporter like domains"/>
    <property type="match status" value="1"/>
</dbReference>
<feature type="transmembrane region" description="Helical" evidence="8">
    <location>
        <begin position="279"/>
        <end position="302"/>
    </location>
</feature>
<evidence type="ECO:0000256" key="8">
    <source>
        <dbReference type="SAM" id="Phobius"/>
    </source>
</evidence>
<feature type="domain" description="Major facilitator superfamily (MFS) profile" evidence="9">
    <location>
        <begin position="65"/>
        <end position="470"/>
    </location>
</feature>
<dbReference type="InterPro" id="IPR044770">
    <property type="entry name" value="MFS_spinster-like"/>
</dbReference>
<protein>
    <recommendedName>
        <fullName evidence="9">Major facilitator superfamily (MFS) profile domain-containing protein</fullName>
    </recommendedName>
</protein>
<evidence type="ECO:0000256" key="4">
    <source>
        <dbReference type="ARBA" id="ARBA00022989"/>
    </source>
</evidence>
<evidence type="ECO:0000256" key="5">
    <source>
        <dbReference type="ARBA" id="ARBA00023136"/>
    </source>
</evidence>
<dbReference type="PROSITE" id="PS50850">
    <property type="entry name" value="MFS"/>
    <property type="match status" value="1"/>
</dbReference>
<feature type="transmembrane region" description="Helical" evidence="8">
    <location>
        <begin position="322"/>
        <end position="344"/>
    </location>
</feature>
<dbReference type="PANTHER" id="PTHR23505:SF79">
    <property type="entry name" value="PROTEIN SPINSTER"/>
    <property type="match status" value="1"/>
</dbReference>
<dbReference type="SUPFAM" id="SSF103473">
    <property type="entry name" value="MFS general substrate transporter"/>
    <property type="match status" value="1"/>
</dbReference>
<evidence type="ECO:0000256" key="7">
    <source>
        <dbReference type="SAM" id="MobiDB-lite"/>
    </source>
</evidence>
<dbReference type="InterPro" id="IPR020846">
    <property type="entry name" value="MFS_dom"/>
</dbReference>
<feature type="compositionally biased region" description="Basic and acidic residues" evidence="7">
    <location>
        <begin position="43"/>
        <end position="54"/>
    </location>
</feature>
<comment type="similarity">
    <text evidence="6">Belongs to the major facilitator superfamily. Spinster (TC 2.A.1.49) family.</text>
</comment>
<feature type="transmembrane region" description="Helical" evidence="8">
    <location>
        <begin position="385"/>
        <end position="409"/>
    </location>
</feature>
<feature type="transmembrane region" description="Helical" evidence="8">
    <location>
        <begin position="155"/>
        <end position="177"/>
    </location>
</feature>
<feature type="transmembrane region" description="Helical" evidence="8">
    <location>
        <begin position="63"/>
        <end position="83"/>
    </location>
</feature>
<feature type="region of interest" description="Disordered" evidence="7">
    <location>
        <begin position="551"/>
        <end position="592"/>
    </location>
</feature>
<keyword evidence="5 8" id="KW-0472">Membrane</keyword>
<feature type="transmembrane region" description="Helical" evidence="8">
    <location>
        <begin position="189"/>
        <end position="207"/>
    </location>
</feature>
<keyword evidence="11" id="KW-1185">Reference proteome</keyword>
<feature type="transmembrane region" description="Helical" evidence="8">
    <location>
        <begin position="510"/>
        <end position="528"/>
    </location>
</feature>
<keyword evidence="3 8" id="KW-0812">Transmembrane</keyword>
<comment type="caution">
    <text evidence="10">The sequence shown here is derived from an EMBL/GenBank/DDBJ whole genome shotgun (WGS) entry which is preliminary data.</text>
</comment>
<feature type="transmembrane region" description="Helical" evidence="8">
    <location>
        <begin position="130"/>
        <end position="149"/>
    </location>
</feature>
<keyword evidence="4 8" id="KW-1133">Transmembrane helix</keyword>
<feature type="transmembrane region" description="Helical" evidence="8">
    <location>
        <begin position="227"/>
        <end position="247"/>
    </location>
</feature>
<reference evidence="10" key="1">
    <citation type="submission" date="2023-11" db="EMBL/GenBank/DDBJ databases">
        <title>Genome assemblies of two species of porcelain crab, Petrolisthes cinctipes and Petrolisthes manimaculis (Anomura: Porcellanidae).</title>
        <authorList>
            <person name="Angst P."/>
        </authorList>
    </citation>
    <scope>NUCLEOTIDE SEQUENCE</scope>
    <source>
        <strain evidence="10">PB745_02</strain>
        <tissue evidence="10">Gill</tissue>
    </source>
</reference>
<evidence type="ECO:0000313" key="11">
    <source>
        <dbReference type="Proteomes" id="UP001292094"/>
    </source>
</evidence>
<feature type="transmembrane region" description="Helical" evidence="8">
    <location>
        <begin position="103"/>
        <end position="123"/>
    </location>
</feature>
<evidence type="ECO:0000313" key="10">
    <source>
        <dbReference type="EMBL" id="KAK4290416.1"/>
    </source>
</evidence>
<dbReference type="InterPro" id="IPR036259">
    <property type="entry name" value="MFS_trans_sf"/>
</dbReference>
<dbReference type="CDD" id="cd17328">
    <property type="entry name" value="MFS_spinster_like"/>
    <property type="match status" value="1"/>
</dbReference>
<organism evidence="10 11">
    <name type="scientific">Petrolisthes manimaculis</name>
    <dbReference type="NCBI Taxonomy" id="1843537"/>
    <lineage>
        <taxon>Eukaryota</taxon>
        <taxon>Metazoa</taxon>
        <taxon>Ecdysozoa</taxon>
        <taxon>Arthropoda</taxon>
        <taxon>Crustacea</taxon>
        <taxon>Multicrustacea</taxon>
        <taxon>Malacostraca</taxon>
        <taxon>Eumalacostraca</taxon>
        <taxon>Eucarida</taxon>
        <taxon>Decapoda</taxon>
        <taxon>Pleocyemata</taxon>
        <taxon>Anomura</taxon>
        <taxon>Galatheoidea</taxon>
        <taxon>Porcellanidae</taxon>
        <taxon>Petrolisthes</taxon>
    </lineage>
</organism>
<dbReference type="Proteomes" id="UP001292094">
    <property type="component" value="Unassembled WGS sequence"/>
</dbReference>
<comment type="subcellular location">
    <subcellularLocation>
        <location evidence="1">Membrane</location>
        <topology evidence="1">Multi-pass membrane protein</topology>
    </subcellularLocation>
</comment>
<evidence type="ECO:0000256" key="6">
    <source>
        <dbReference type="ARBA" id="ARBA00024338"/>
    </source>
</evidence>
<dbReference type="PANTHER" id="PTHR23505">
    <property type="entry name" value="SPINSTER"/>
    <property type="match status" value="1"/>
</dbReference>
<dbReference type="GO" id="GO:0022857">
    <property type="term" value="F:transmembrane transporter activity"/>
    <property type="evidence" value="ECO:0007669"/>
    <property type="project" value="InterPro"/>
</dbReference>
<dbReference type="Pfam" id="PF07690">
    <property type="entry name" value="MFS_1"/>
    <property type="match status" value="1"/>
</dbReference>
<feature type="region of interest" description="Disordered" evidence="7">
    <location>
        <begin position="33"/>
        <end position="56"/>
    </location>
</feature>